<feature type="domain" description="SWIM-type" evidence="3">
    <location>
        <begin position="60"/>
        <end position="103"/>
    </location>
</feature>
<feature type="domain" description="Helicase ATP-binding" evidence="4">
    <location>
        <begin position="627"/>
        <end position="785"/>
    </location>
</feature>
<dbReference type="CDD" id="cd18012">
    <property type="entry name" value="DEXQc_arch_SWI2_SNF2"/>
    <property type="match status" value="1"/>
</dbReference>
<dbReference type="FunFam" id="3.40.50.10810:FF:000054">
    <property type="entry name" value="Helicase, Snf2 family"/>
    <property type="match status" value="1"/>
</dbReference>
<dbReference type="AlphaFoldDB" id="A0A6V8SM95"/>
<evidence type="ECO:0000259" key="5">
    <source>
        <dbReference type="PROSITE" id="PS51194"/>
    </source>
</evidence>
<evidence type="ECO:0000256" key="2">
    <source>
        <dbReference type="PROSITE-ProRule" id="PRU00325"/>
    </source>
</evidence>
<dbReference type="GO" id="GO:0016787">
    <property type="term" value="F:hydrolase activity"/>
    <property type="evidence" value="ECO:0007669"/>
    <property type="project" value="UniProtKB-KW"/>
</dbReference>
<keyword evidence="2" id="KW-0479">Metal-binding</keyword>
<evidence type="ECO:0000259" key="4">
    <source>
        <dbReference type="PROSITE" id="PS51192"/>
    </source>
</evidence>
<keyword evidence="1" id="KW-0378">Hydrolase</keyword>
<dbReference type="InterPro" id="IPR038718">
    <property type="entry name" value="SNF2-like_sf"/>
</dbReference>
<dbReference type="InterPro" id="IPR001650">
    <property type="entry name" value="Helicase_C-like"/>
</dbReference>
<dbReference type="InterPro" id="IPR027417">
    <property type="entry name" value="P-loop_NTPase"/>
</dbReference>
<dbReference type="Proteomes" id="UP000580568">
    <property type="component" value="Unassembled WGS sequence"/>
</dbReference>
<dbReference type="Gene3D" id="3.40.50.10810">
    <property type="entry name" value="Tandem AAA-ATPase domain"/>
    <property type="match status" value="1"/>
</dbReference>
<dbReference type="PROSITE" id="PS51192">
    <property type="entry name" value="HELICASE_ATP_BIND_1"/>
    <property type="match status" value="1"/>
</dbReference>
<evidence type="ECO:0000313" key="7">
    <source>
        <dbReference type="Proteomes" id="UP000580568"/>
    </source>
</evidence>
<dbReference type="RefSeq" id="WP_183279343.1">
    <property type="nucleotide sequence ID" value="NZ_BLZR01000001.1"/>
</dbReference>
<keyword evidence="2" id="KW-0862">Zinc</keyword>
<dbReference type="InterPro" id="IPR014001">
    <property type="entry name" value="Helicase_ATP-bd"/>
</dbReference>
<dbReference type="GO" id="GO:0005524">
    <property type="term" value="F:ATP binding"/>
    <property type="evidence" value="ECO:0007669"/>
    <property type="project" value="InterPro"/>
</dbReference>
<accession>A0A6V8SM95</accession>
<dbReference type="InterPro" id="IPR013663">
    <property type="entry name" value="Helicase_SWF/SNF/SWI_bac"/>
</dbReference>
<dbReference type="InterPro" id="IPR007527">
    <property type="entry name" value="Znf_SWIM"/>
</dbReference>
<dbReference type="Pfam" id="PF00176">
    <property type="entry name" value="SNF2-rel_dom"/>
    <property type="match status" value="1"/>
</dbReference>
<keyword evidence="2" id="KW-0863">Zinc-finger</keyword>
<proteinExistence type="predicted"/>
<dbReference type="SMART" id="SM00490">
    <property type="entry name" value="HELICc"/>
    <property type="match status" value="1"/>
</dbReference>
<dbReference type="SUPFAM" id="SSF52540">
    <property type="entry name" value="P-loop containing nucleoside triphosphate hydrolases"/>
    <property type="match status" value="2"/>
</dbReference>
<dbReference type="PROSITE" id="PS50966">
    <property type="entry name" value="ZF_SWIM"/>
    <property type="match status" value="1"/>
</dbReference>
<dbReference type="SMART" id="SM00487">
    <property type="entry name" value="DEXDc"/>
    <property type="match status" value="1"/>
</dbReference>
<evidence type="ECO:0000313" key="6">
    <source>
        <dbReference type="EMBL" id="GFP78020.1"/>
    </source>
</evidence>
<dbReference type="PANTHER" id="PTHR10799">
    <property type="entry name" value="SNF2/RAD54 HELICASE FAMILY"/>
    <property type="match status" value="1"/>
</dbReference>
<dbReference type="PROSITE" id="PS51194">
    <property type="entry name" value="HELICASE_CTER"/>
    <property type="match status" value="1"/>
</dbReference>
<dbReference type="EMBL" id="BLZR01000001">
    <property type="protein sequence ID" value="GFP78020.1"/>
    <property type="molecule type" value="Genomic_DNA"/>
</dbReference>
<dbReference type="Pfam" id="PF08455">
    <property type="entry name" value="SNF2_assoc"/>
    <property type="match status" value="1"/>
</dbReference>
<comment type="caution">
    <text evidence="6">The sequence shown here is derived from an EMBL/GenBank/DDBJ whole genome shotgun (WGS) entry which is preliminary data.</text>
</comment>
<dbReference type="InterPro" id="IPR049730">
    <property type="entry name" value="SNF2/RAD54-like_C"/>
</dbReference>
<dbReference type="CDD" id="cd18793">
    <property type="entry name" value="SF2_C_SNF"/>
    <property type="match status" value="1"/>
</dbReference>
<keyword evidence="7" id="KW-1185">Reference proteome</keyword>
<dbReference type="Gene3D" id="3.40.50.300">
    <property type="entry name" value="P-loop containing nucleotide triphosphate hydrolases"/>
    <property type="match status" value="1"/>
</dbReference>
<protein>
    <submittedName>
        <fullName evidence="6">RNA polymerase-associated protein RapA</fullName>
    </submittedName>
</protein>
<sequence>MEERSILSYGDKKQYLKGIQHYEAGLVEEFAINIKSSEGNRVNSYFIETFVKSKTNKDRYNIRISLNDNVGFTSFNCDCNFFHNDYRRKGICEHIAAVMVKYFREKQKDIAYEKSNIQVQRIISEMNLVSSMSREKEMLNLQVKLEFNKSNLVESSMEIKIGKEKYFLVRDVKDFLDAYDNRKKISVAKNFEFCGDIHLFSDKHKAIIDVIKEIDENDRLTRSLYNYSTPNMRLIEGRRVYLSLTQLKRVLKILSEECIDCTINGREYSDVSIIKEDNPMNFVLNSHKDTIRLAYGESIPLALTSKGDILFLNNNIYLPDEQSIKVLKPIIDILKKEDYITFGKGDKNNLMSTVLPMLNKHSSTVNIDEISKEELRVLPLKAKFYIDRDNEDIFLDVHFCYGEHEFDSFEQTDDYKEVIRDRIKEQQILQKVYSYGFLSEERLILKDEEKIVEFLRWGVVTLGDIGEVYYSESFKSLKVYTPDSYKGAIRISDKGLLEIYFSIEGIDNRELWHIFASIKQKKKYYKLKNGNFITLQEKELKALEEIINYAEVKKDELTSGSFRVPTYKGYYIGDIIEKNNLGFIENTIDFDRLYSKTKNMDTSDFNMPDKFNIVMRDYQKDGFKWFNMLHSFKFGGILADEMGLGKTLQTIAFLSSLQMNEPSLIVVPSSLVYNWKDEFEKFAPDMKVAVVQGDKRFRENILNEYKQYEVIVTSYALLRRDIELYEGKEFSVCIIDEAQNIKNYNSQNAKSVKKIIAATRFALTGTPIENNLGDLWSIFDFVMPAYLMNKMNFSTRYEAPIMKDRDTGALEELNRKIKPFILRRSKNMVLEQLPPKIEYSISVDMIDKQKKIYAAYSKAALREFEKQGIDVPKIKVLGALTRLRQICSDPSVLVEGYKGQNGKLEALMNIIENAKGNGKKVLVFSSFTTVLKNIALHLKDNYIDYLYLDGDTEIKERTELVKEFNYGDSVVFLISLKAGGTGLNITGAEVVVHYDPWWNPAIEEQATDRAHRIGQLNTVEVIKLITRGTIEERVYDLQRRKKKVIEKIIGEDINEYNALKEMSLENLKDLFK</sequence>
<gene>
    <name evidence="6" type="ORF">bsdtw1_04212</name>
</gene>
<reference evidence="6 7" key="1">
    <citation type="submission" date="2020-07" db="EMBL/GenBank/DDBJ databases">
        <title>A new beta-1,3-glucan-decomposing anaerobic bacterium isolated from anoxic soil subjected to biological soil disinfestation.</title>
        <authorList>
            <person name="Ueki A."/>
            <person name="Tonouchi A."/>
        </authorList>
    </citation>
    <scope>NUCLEOTIDE SEQUENCE [LARGE SCALE GENOMIC DNA]</scope>
    <source>
        <strain evidence="6 7">TW1</strain>
    </source>
</reference>
<dbReference type="InterPro" id="IPR000330">
    <property type="entry name" value="SNF2_N"/>
</dbReference>
<evidence type="ECO:0000259" key="3">
    <source>
        <dbReference type="PROSITE" id="PS50966"/>
    </source>
</evidence>
<evidence type="ECO:0000256" key="1">
    <source>
        <dbReference type="ARBA" id="ARBA00022801"/>
    </source>
</evidence>
<dbReference type="GO" id="GO:0008270">
    <property type="term" value="F:zinc ion binding"/>
    <property type="evidence" value="ECO:0007669"/>
    <property type="project" value="UniProtKB-KW"/>
</dbReference>
<dbReference type="Pfam" id="PF00271">
    <property type="entry name" value="Helicase_C"/>
    <property type="match status" value="1"/>
</dbReference>
<organism evidence="6 7">
    <name type="scientific">Clostridium fungisolvens</name>
    <dbReference type="NCBI Taxonomy" id="1604897"/>
    <lineage>
        <taxon>Bacteria</taxon>
        <taxon>Bacillati</taxon>
        <taxon>Bacillota</taxon>
        <taxon>Clostridia</taxon>
        <taxon>Eubacteriales</taxon>
        <taxon>Clostridiaceae</taxon>
        <taxon>Clostridium</taxon>
    </lineage>
</organism>
<name>A0A6V8SM95_9CLOT</name>
<feature type="domain" description="Helicase C-terminal" evidence="5">
    <location>
        <begin position="903"/>
        <end position="1068"/>
    </location>
</feature>